<sequence length="391" mass="41179">MSGSLLTPTDTSAEVREAAELAARHAADADLARRLPGEVVEALVAAGFARHFVPVRWGGRAGGFEELLDTVSTVGEGCTSAAWIATVTSGAARMGVCLPEEGQGELWSGGADTVVVGALNPTGRAAPVPGGWRLTGEWPLVSGVDFADWTLVCALAPLRERETALFLAVPRRDYRVADTWFNVGMRATGSNTLIAEGVFVPEHRSVARDDILRGRAVGSDARCHTAPLRAVSGPLFAAPALGAARAAVRTWSARMAGKPGQNGKGAPRDNPSVQGVLARAEGEIESAALLLRRAARTGDEGFGGEGERARAPRDCALAADQLVDAVERLFRSAGSGAQAQDDPLQRIWRDVHCVASHAALRFETAGSAYGGQLLRAGDELPEHHHRTQQKR</sequence>
<dbReference type="InterPro" id="IPR050741">
    <property type="entry name" value="Acyl-CoA_dehydrogenase"/>
</dbReference>
<keyword evidence="3" id="KW-0378">Hydrolase</keyword>
<comment type="caution">
    <text evidence="3">The sequence shown here is derived from an EMBL/GenBank/DDBJ whole genome shotgun (WGS) entry which is preliminary data.</text>
</comment>
<dbReference type="GO" id="GO:0016787">
    <property type="term" value="F:hydrolase activity"/>
    <property type="evidence" value="ECO:0007669"/>
    <property type="project" value="UniProtKB-KW"/>
</dbReference>
<protein>
    <submittedName>
        <fullName evidence="3">Hydrolase</fullName>
    </submittedName>
</protein>
<dbReference type="PANTHER" id="PTHR48083:SF19">
    <property type="entry name" value="FLAVIN-DEPENDENT MONOOXYGENASE, OXYGENASE SUBUNIT HSAA"/>
    <property type="match status" value="1"/>
</dbReference>
<dbReference type="GO" id="GO:0005737">
    <property type="term" value="C:cytoplasm"/>
    <property type="evidence" value="ECO:0007669"/>
    <property type="project" value="TreeGrafter"/>
</dbReference>
<evidence type="ECO:0000313" key="3">
    <source>
        <dbReference type="EMBL" id="MBC2906290.1"/>
    </source>
</evidence>
<dbReference type="RefSeq" id="WP_186286211.1">
    <property type="nucleotide sequence ID" value="NZ_JACMSF010000048.1"/>
</dbReference>
<dbReference type="InterPro" id="IPR009100">
    <property type="entry name" value="AcylCoA_DH/oxidase_NM_dom_sf"/>
</dbReference>
<feature type="domain" description="Acyl-CoA dehydrogenase C-terminal" evidence="2">
    <location>
        <begin position="236"/>
        <end position="361"/>
    </location>
</feature>
<dbReference type="InterPro" id="IPR046373">
    <property type="entry name" value="Acyl-CoA_Oxase/DH_mid-dom_sf"/>
</dbReference>
<evidence type="ECO:0000256" key="1">
    <source>
        <dbReference type="ARBA" id="ARBA00023002"/>
    </source>
</evidence>
<keyword evidence="4" id="KW-1185">Reference proteome</keyword>
<reference evidence="3 4" key="1">
    <citation type="submission" date="2020-08" db="EMBL/GenBank/DDBJ databases">
        <title>Streptomyces sp. PSKA01 genome sequencing and assembly.</title>
        <authorList>
            <person name="Mandal S."/>
            <person name="Maiti P.K."/>
            <person name="Das P."/>
        </authorList>
    </citation>
    <scope>NUCLEOTIDE SEQUENCE [LARGE SCALE GENOMIC DNA]</scope>
    <source>
        <strain evidence="3 4">PSKA01</strain>
    </source>
</reference>
<dbReference type="InterPro" id="IPR013107">
    <property type="entry name" value="Acyl-CoA_DH_C"/>
</dbReference>
<dbReference type="EMBL" id="JACMSF010000048">
    <property type="protein sequence ID" value="MBC2906290.1"/>
    <property type="molecule type" value="Genomic_DNA"/>
</dbReference>
<dbReference type="GO" id="GO:0003995">
    <property type="term" value="F:acyl-CoA dehydrogenase activity"/>
    <property type="evidence" value="ECO:0007669"/>
    <property type="project" value="TreeGrafter"/>
</dbReference>
<dbReference type="PIRSF" id="PIRSF016578">
    <property type="entry name" value="HsaA"/>
    <property type="match status" value="1"/>
</dbReference>
<dbReference type="AlphaFoldDB" id="A0A7X1J9S2"/>
<dbReference type="Gene3D" id="2.40.110.10">
    <property type="entry name" value="Butyryl-CoA Dehydrogenase, subunit A, domain 2"/>
    <property type="match status" value="1"/>
</dbReference>
<evidence type="ECO:0000259" key="2">
    <source>
        <dbReference type="Pfam" id="PF08028"/>
    </source>
</evidence>
<gene>
    <name evidence="3" type="ORF">H4N64_33100</name>
</gene>
<dbReference type="SUPFAM" id="SSF56645">
    <property type="entry name" value="Acyl-CoA dehydrogenase NM domain-like"/>
    <property type="match status" value="1"/>
</dbReference>
<evidence type="ECO:0000313" key="4">
    <source>
        <dbReference type="Proteomes" id="UP000584670"/>
    </source>
</evidence>
<dbReference type="GO" id="GO:0016712">
    <property type="term" value="F:oxidoreductase activity, acting on paired donors, with incorporation or reduction of molecular oxygen, reduced flavin or flavoprotein as one donor, and incorporation of one atom of oxygen"/>
    <property type="evidence" value="ECO:0007669"/>
    <property type="project" value="TreeGrafter"/>
</dbReference>
<dbReference type="GO" id="GO:0033539">
    <property type="term" value="P:fatty acid beta-oxidation using acyl-CoA dehydrogenase"/>
    <property type="evidence" value="ECO:0007669"/>
    <property type="project" value="TreeGrafter"/>
</dbReference>
<proteinExistence type="predicted"/>
<keyword evidence="1" id="KW-0560">Oxidoreductase</keyword>
<dbReference type="PANTHER" id="PTHR48083">
    <property type="entry name" value="MEDIUM-CHAIN SPECIFIC ACYL-COA DEHYDROGENASE, MITOCHONDRIAL-RELATED"/>
    <property type="match status" value="1"/>
</dbReference>
<dbReference type="InterPro" id="IPR036250">
    <property type="entry name" value="AcylCo_DH-like_C"/>
</dbReference>
<dbReference type="Gene3D" id="1.20.140.10">
    <property type="entry name" value="Butyryl-CoA Dehydrogenase, subunit A, domain 3"/>
    <property type="match status" value="1"/>
</dbReference>
<dbReference type="Pfam" id="PF08028">
    <property type="entry name" value="Acyl-CoA_dh_2"/>
    <property type="match status" value="1"/>
</dbReference>
<dbReference type="SUPFAM" id="SSF47203">
    <property type="entry name" value="Acyl-CoA dehydrogenase C-terminal domain-like"/>
    <property type="match status" value="1"/>
</dbReference>
<dbReference type="Gene3D" id="1.10.540.10">
    <property type="entry name" value="Acyl-CoA dehydrogenase/oxidase, N-terminal domain"/>
    <property type="match status" value="1"/>
</dbReference>
<dbReference type="InterPro" id="IPR037069">
    <property type="entry name" value="AcylCoA_DH/ox_N_sf"/>
</dbReference>
<dbReference type="GO" id="GO:0050660">
    <property type="term" value="F:flavin adenine dinucleotide binding"/>
    <property type="evidence" value="ECO:0007669"/>
    <property type="project" value="InterPro"/>
</dbReference>
<dbReference type="Proteomes" id="UP000584670">
    <property type="component" value="Unassembled WGS sequence"/>
</dbReference>
<name>A0A7X1J9S2_9ACTN</name>
<organism evidence="3 4">
    <name type="scientific">Streptomyces cupreus</name>
    <dbReference type="NCBI Taxonomy" id="2759956"/>
    <lineage>
        <taxon>Bacteria</taxon>
        <taxon>Bacillati</taxon>
        <taxon>Actinomycetota</taxon>
        <taxon>Actinomycetes</taxon>
        <taxon>Kitasatosporales</taxon>
        <taxon>Streptomycetaceae</taxon>
        <taxon>Streptomyces</taxon>
    </lineage>
</organism>
<accession>A0A7X1J9S2</accession>